<dbReference type="GO" id="GO:0001558">
    <property type="term" value="P:regulation of cell growth"/>
    <property type="evidence" value="ECO:0007669"/>
    <property type="project" value="InterPro"/>
</dbReference>
<sequence>MKLLVLVVLAFLLFAKEGEGLTCPECNREECPVLDESTCGAGVSTDACGCCPRCFKDLGEGCGGPWNVFGRCGGTMTCRKVPGPFGTDDYTWNFNARGTCVQ</sequence>
<keyword evidence="8" id="KW-1185">Reference proteome</keyword>
<dbReference type="InterPro" id="IPR011390">
    <property type="entry name" value="IGFBP_rP_mac25"/>
</dbReference>
<evidence type="ECO:0000313" key="7">
    <source>
        <dbReference type="EMBL" id="CAD7252837.1"/>
    </source>
</evidence>
<keyword evidence="2" id="KW-0964">Secreted</keyword>
<evidence type="ECO:0000313" key="8">
    <source>
        <dbReference type="Proteomes" id="UP000677054"/>
    </source>
</evidence>
<dbReference type="PROSITE" id="PS51323">
    <property type="entry name" value="IGFBP_N_2"/>
    <property type="match status" value="1"/>
</dbReference>
<dbReference type="PANTHER" id="PTHR14186:SF20">
    <property type="entry name" value="CYSTEINE-RICH MOTOR NEURON 1 PROTEIN-LIKE"/>
    <property type="match status" value="1"/>
</dbReference>
<dbReference type="EMBL" id="LR904438">
    <property type="protein sequence ID" value="CAD7252837.1"/>
    <property type="molecule type" value="Genomic_DNA"/>
</dbReference>
<feature type="signal peptide" evidence="5">
    <location>
        <begin position="1"/>
        <end position="20"/>
    </location>
</feature>
<dbReference type="Pfam" id="PF00219">
    <property type="entry name" value="IGFBP"/>
    <property type="match status" value="1"/>
</dbReference>
<dbReference type="OrthoDB" id="6379000at2759"/>
<dbReference type="SMART" id="SM00121">
    <property type="entry name" value="IB"/>
    <property type="match status" value="1"/>
</dbReference>
<accession>A0A7R9FRV7</accession>
<keyword evidence="4" id="KW-1015">Disulfide bond</keyword>
<evidence type="ECO:0000256" key="3">
    <source>
        <dbReference type="ARBA" id="ARBA00022729"/>
    </source>
</evidence>
<dbReference type="GO" id="GO:0005576">
    <property type="term" value="C:extracellular region"/>
    <property type="evidence" value="ECO:0007669"/>
    <property type="project" value="UniProtKB-SubCell"/>
</dbReference>
<name>A0A7R9FRV7_9CRUS</name>
<feature type="chain" id="PRO_5036210596" description="IGFBP N-terminal domain-containing protein" evidence="5">
    <location>
        <begin position="21"/>
        <end position="102"/>
    </location>
</feature>
<comment type="subcellular location">
    <subcellularLocation>
        <location evidence="1">Secreted</location>
    </subcellularLocation>
</comment>
<feature type="domain" description="IGFBP N-terminal" evidence="6">
    <location>
        <begin position="19"/>
        <end position="102"/>
    </location>
</feature>
<reference evidence="7" key="1">
    <citation type="submission" date="2020-11" db="EMBL/GenBank/DDBJ databases">
        <authorList>
            <person name="Tran Van P."/>
        </authorList>
    </citation>
    <scope>NUCLEOTIDE SEQUENCE</scope>
</reference>
<dbReference type="PANTHER" id="PTHR14186">
    <property type="entry name" value="INSULIN-LIKE GROWTH FACTOR BINDING PROTEIN-RELATED"/>
    <property type="match status" value="1"/>
</dbReference>
<keyword evidence="3 5" id="KW-0732">Signal</keyword>
<protein>
    <recommendedName>
        <fullName evidence="6">IGFBP N-terminal domain-containing protein</fullName>
    </recommendedName>
</protein>
<evidence type="ECO:0000256" key="1">
    <source>
        <dbReference type="ARBA" id="ARBA00004613"/>
    </source>
</evidence>
<dbReference type="Gene3D" id="4.10.40.20">
    <property type="match status" value="1"/>
</dbReference>
<dbReference type="InterPro" id="IPR009030">
    <property type="entry name" value="Growth_fac_rcpt_cys_sf"/>
</dbReference>
<evidence type="ECO:0000256" key="5">
    <source>
        <dbReference type="SAM" id="SignalP"/>
    </source>
</evidence>
<proteinExistence type="predicted"/>
<dbReference type="GO" id="GO:0005520">
    <property type="term" value="F:insulin-like growth factor binding"/>
    <property type="evidence" value="ECO:0007669"/>
    <property type="project" value="InterPro"/>
</dbReference>
<organism evidence="7">
    <name type="scientific">Darwinula stevensoni</name>
    <dbReference type="NCBI Taxonomy" id="69355"/>
    <lineage>
        <taxon>Eukaryota</taxon>
        <taxon>Metazoa</taxon>
        <taxon>Ecdysozoa</taxon>
        <taxon>Arthropoda</taxon>
        <taxon>Crustacea</taxon>
        <taxon>Oligostraca</taxon>
        <taxon>Ostracoda</taxon>
        <taxon>Podocopa</taxon>
        <taxon>Podocopida</taxon>
        <taxon>Darwinulocopina</taxon>
        <taxon>Darwinuloidea</taxon>
        <taxon>Darwinulidae</taxon>
        <taxon>Darwinula</taxon>
    </lineage>
</organism>
<dbReference type="EMBL" id="CAJPEV010004921">
    <property type="protein sequence ID" value="CAG0902491.1"/>
    <property type="molecule type" value="Genomic_DNA"/>
</dbReference>
<dbReference type="InterPro" id="IPR000867">
    <property type="entry name" value="IGFBP-like"/>
</dbReference>
<gene>
    <name evidence="7" type="ORF">DSTB1V02_LOCUS12588</name>
</gene>
<evidence type="ECO:0000259" key="6">
    <source>
        <dbReference type="PROSITE" id="PS51323"/>
    </source>
</evidence>
<dbReference type="Proteomes" id="UP000677054">
    <property type="component" value="Unassembled WGS sequence"/>
</dbReference>
<evidence type="ECO:0000256" key="2">
    <source>
        <dbReference type="ARBA" id="ARBA00022525"/>
    </source>
</evidence>
<dbReference type="AlphaFoldDB" id="A0A7R9FRV7"/>
<dbReference type="GO" id="GO:0009966">
    <property type="term" value="P:regulation of signal transduction"/>
    <property type="evidence" value="ECO:0007669"/>
    <property type="project" value="TreeGrafter"/>
</dbReference>
<dbReference type="SUPFAM" id="SSF57184">
    <property type="entry name" value="Growth factor receptor domain"/>
    <property type="match status" value="1"/>
</dbReference>
<evidence type="ECO:0000256" key="4">
    <source>
        <dbReference type="ARBA" id="ARBA00023157"/>
    </source>
</evidence>